<dbReference type="KEGG" id="nmg:Nmag_2143"/>
<dbReference type="eggNOG" id="arCOG09089">
    <property type="taxonomic scope" value="Archaea"/>
</dbReference>
<organism evidence="1 3">
    <name type="scientific">Natrialba magadii (strain ATCC 43099 / DSM 3394 / CCM 3739 / CIP 104546 / IAM 13178 / JCM 8861 / NBRC 102185 / NCIMB 2190 / MS3)</name>
    <name type="common">Natronobacterium magadii</name>
    <dbReference type="NCBI Taxonomy" id="547559"/>
    <lineage>
        <taxon>Archaea</taxon>
        <taxon>Methanobacteriati</taxon>
        <taxon>Methanobacteriota</taxon>
        <taxon>Stenosarchaea group</taxon>
        <taxon>Halobacteria</taxon>
        <taxon>Halobacteriales</taxon>
        <taxon>Natrialbaceae</taxon>
        <taxon>Natrialba</taxon>
    </lineage>
</organism>
<reference evidence="3" key="1">
    <citation type="submission" date="2010-02" db="EMBL/GenBank/DDBJ databases">
        <title>Complete sequence of chromosome of Natrialba magadii ATCC 43099.</title>
        <authorList>
            <consortium name="US DOE Joint Genome Institute"/>
            <person name="Lucas S."/>
            <person name="Copeland A."/>
            <person name="Lapidus A."/>
            <person name="Cheng J.-F."/>
            <person name="Bruce D."/>
            <person name="Goodwin L."/>
            <person name="Pitluck S."/>
            <person name="Davenport K."/>
            <person name="Saunders E."/>
            <person name="Detter J.C."/>
            <person name="Han C."/>
            <person name="Tapia R."/>
            <person name="Land M."/>
            <person name="Hauser L."/>
            <person name="Kyrpides N."/>
            <person name="Mikhailova N."/>
            <person name="De Castro R.E."/>
            <person name="Maupin-Furlow J.A."/>
            <person name="Woyke T."/>
        </authorList>
    </citation>
    <scope>NUCLEOTIDE SEQUENCE [LARGE SCALE GENOMIC DNA]</scope>
    <source>
        <strain evidence="3">ATCC 43099 / DSM 3394 / CCM 3739 / CIP 104546 / IAM 13178 / JCM 8861 / NBRC 102185 / NCIMB 2190 / MS3</strain>
    </source>
</reference>
<dbReference type="GeneID" id="8824986"/>
<reference evidence="1" key="4">
    <citation type="submission" date="2016-09" db="EMBL/GenBank/DDBJ databases">
        <authorList>
            <person name="Pfeiffer F."/>
        </authorList>
    </citation>
    <scope>NUCLEOTIDE SEQUENCE</scope>
    <source>
        <strain evidence="1">ATCC 43099</strain>
    </source>
</reference>
<name>D3SW51_NATMM</name>
<dbReference type="Proteomes" id="UP000001879">
    <property type="component" value="Chromosome"/>
</dbReference>
<proteinExistence type="predicted"/>
<evidence type="ECO:0000313" key="4">
    <source>
        <dbReference type="Proteomes" id="UP000011543"/>
    </source>
</evidence>
<dbReference type="OrthoDB" id="167112at2157"/>
<reference evidence="1 3" key="2">
    <citation type="journal article" date="2012" name="BMC Genomics">
        <title>A comparative genomics perspective on the genetic content of the alkaliphilic haloarchaeon Natrialba magadii ATCC 43099T.</title>
        <authorList>
            <person name="Siddaramappa S."/>
            <person name="Challacombe J.F."/>
            <person name="Decastro R.E."/>
            <person name="Pfeiffer F."/>
            <person name="Sastre D.E."/>
            <person name="Gimenez M.I."/>
            <person name="Paggi R.A."/>
            <person name="Detter J.C."/>
            <person name="Davenport K.W."/>
            <person name="Goodwin L.A."/>
            <person name="Kyrpides N."/>
            <person name="Tapia R."/>
            <person name="Pitluck S."/>
            <person name="Lucas S."/>
            <person name="Woyke T."/>
            <person name="Maupin-Furlow J.A."/>
        </authorList>
    </citation>
    <scope>NUCLEOTIDE SEQUENCE [LARGE SCALE GENOMIC DNA]</scope>
    <source>
        <strain evidence="1">ATCC 43099</strain>
        <strain evidence="3">ATCC 43099 / DSM 3394 / CCM 3739 / CIP 104546 / IAM 13178 / JCM 8861 / NBRC 102185 / NCIMB 2190 / MS3</strain>
    </source>
</reference>
<dbReference type="HOGENOM" id="CLU_2550365_0_0_2"/>
<evidence type="ECO:0000313" key="1">
    <source>
        <dbReference type="EMBL" id="ADD05712.1"/>
    </source>
</evidence>
<dbReference type="EMBL" id="CP001932">
    <property type="protein sequence ID" value="ADD05712.1"/>
    <property type="molecule type" value="Genomic_DNA"/>
</dbReference>
<dbReference type="Proteomes" id="UP000011543">
    <property type="component" value="Unassembled WGS sequence"/>
</dbReference>
<sequence>MSGVFPIGNSCYTSQIEEPEYDADTDELTVRIGREHDGRDTCEDVFNTTSYRIVVEFEGSPPGTVVAIENGAYGREETRKEL</sequence>
<keyword evidence="3" id="KW-1185">Reference proteome</keyword>
<accession>D3SW51</accession>
<protein>
    <submittedName>
        <fullName evidence="1">Uncharacterized protein</fullName>
    </submittedName>
</protein>
<dbReference type="EMBL" id="AOHS01000034">
    <property type="protein sequence ID" value="ELY29877.1"/>
    <property type="molecule type" value="Genomic_DNA"/>
</dbReference>
<dbReference type="RefSeq" id="WP_004267316.1">
    <property type="nucleotide sequence ID" value="NC_013922.1"/>
</dbReference>
<dbReference type="PATRIC" id="fig|547559.17.peg.1913"/>
<evidence type="ECO:0000313" key="2">
    <source>
        <dbReference type="EMBL" id="ELY29877.1"/>
    </source>
</evidence>
<evidence type="ECO:0000313" key="3">
    <source>
        <dbReference type="Proteomes" id="UP000001879"/>
    </source>
</evidence>
<reference evidence="2 4" key="3">
    <citation type="journal article" date="2014" name="PLoS Genet.">
        <title>Phylogenetically driven sequencing of extremely halophilic archaea reveals strategies for static and dynamic osmo-response.</title>
        <authorList>
            <person name="Becker E.A."/>
            <person name="Seitzer P.M."/>
            <person name="Tritt A."/>
            <person name="Larsen D."/>
            <person name="Krusor M."/>
            <person name="Yao A.I."/>
            <person name="Wu D."/>
            <person name="Madern D."/>
            <person name="Eisen J.A."/>
            <person name="Darling A.E."/>
            <person name="Facciotti M.T."/>
        </authorList>
    </citation>
    <scope>NUCLEOTIDE SEQUENCE [LARGE SCALE GENOMIC DNA]</scope>
    <source>
        <strain evidence="4">ATCC 43099 / DSM 3394 / CCM 3739 / CIP 104546 / IAM 13178 / JCM 8861 / NBRC 102185 / NCIMB 2190 / MS3</strain>
        <strain evidence="2">MS-3</strain>
    </source>
</reference>
<dbReference type="PaxDb" id="547559-Nmag_2143"/>
<gene>
    <name evidence="1" type="ordered locus">Nmag_2143</name>
    <name evidence="2" type="ORF">C500_09704</name>
</gene>
<dbReference type="AlphaFoldDB" id="D3SW51"/>